<dbReference type="GO" id="GO:0008609">
    <property type="term" value="F:alkylglycerone-phosphate synthase activity"/>
    <property type="evidence" value="ECO:0007669"/>
    <property type="project" value="UniProtKB-EC"/>
</dbReference>
<feature type="active site" description="Proton donor/acceptor" evidence="4">
    <location>
        <position position="452"/>
    </location>
</feature>
<evidence type="ECO:0000259" key="8">
    <source>
        <dbReference type="PROSITE" id="PS51387"/>
    </source>
</evidence>
<dbReference type="RefSeq" id="WP_246421525.1">
    <property type="nucleotide sequence ID" value="NZ_JACHDS010000001.1"/>
</dbReference>
<dbReference type="SUPFAM" id="SSF56176">
    <property type="entry name" value="FAD-binding/transporter-associated domain-like"/>
    <property type="match status" value="1"/>
</dbReference>
<protein>
    <submittedName>
        <fullName evidence="9">Alkyldihydroxyacetonephosphate synthase</fullName>
        <ecNumber evidence="9">2.5.1.26</ecNumber>
    </submittedName>
</protein>
<proteinExistence type="inferred from homology"/>
<dbReference type="EMBL" id="JACHDS010000001">
    <property type="protein sequence ID" value="MBB6170269.1"/>
    <property type="molecule type" value="Genomic_DNA"/>
</dbReference>
<dbReference type="Gene3D" id="3.30.465.10">
    <property type="match status" value="1"/>
</dbReference>
<accession>A0A7X0D4P2</accession>
<dbReference type="Pfam" id="PF02913">
    <property type="entry name" value="FAD-oxidase_C"/>
    <property type="match status" value="1"/>
</dbReference>
<keyword evidence="3 6" id="KW-0274">FAD</keyword>
<feature type="domain" description="FAD-binding PCMH-type" evidence="8">
    <location>
        <begin position="101"/>
        <end position="282"/>
    </location>
</feature>
<dbReference type="InterPro" id="IPR006094">
    <property type="entry name" value="Oxid_FAD_bind_N"/>
</dbReference>
<dbReference type="EC" id="2.5.1.26" evidence="9"/>
<dbReference type="InterPro" id="IPR036318">
    <property type="entry name" value="FAD-bd_PCMH-like_sf"/>
</dbReference>
<comment type="caution">
    <text evidence="9">The sequence shown here is derived from an EMBL/GenBank/DDBJ whole genome shotgun (WGS) entry which is preliminary data.</text>
</comment>
<keyword evidence="9" id="KW-0808">Transferase</keyword>
<keyword evidence="10" id="KW-1185">Reference proteome</keyword>
<dbReference type="Pfam" id="PF01565">
    <property type="entry name" value="FAD_binding_4"/>
    <property type="match status" value="1"/>
</dbReference>
<dbReference type="PANTHER" id="PTHR46568:SF1">
    <property type="entry name" value="ALKYLDIHYDROXYACETONEPHOSPHATE SYNTHASE, PEROXISOMAL"/>
    <property type="match status" value="1"/>
</dbReference>
<evidence type="ECO:0000313" key="10">
    <source>
        <dbReference type="Proteomes" id="UP000546642"/>
    </source>
</evidence>
<dbReference type="Gene3D" id="1.10.45.10">
    <property type="entry name" value="Vanillyl-alcohol Oxidase, Chain A, domain 4"/>
    <property type="match status" value="1"/>
</dbReference>
<dbReference type="InterPro" id="IPR004113">
    <property type="entry name" value="FAD-bd_oxidored_4_C"/>
</dbReference>
<evidence type="ECO:0000256" key="3">
    <source>
        <dbReference type="ARBA" id="ARBA00022827"/>
    </source>
</evidence>
<evidence type="ECO:0000256" key="1">
    <source>
        <dbReference type="ARBA" id="ARBA00008000"/>
    </source>
</evidence>
<dbReference type="AlphaFoldDB" id="A0A7X0D4P2"/>
<feature type="site" description="Important for enzyme activity" evidence="7">
    <location>
        <position position="317"/>
    </location>
</feature>
<dbReference type="InterPro" id="IPR016171">
    <property type="entry name" value="Vanillyl_alc_oxidase_C-sub2"/>
</dbReference>
<name>A0A7X0D4P2_9ACTN</name>
<feature type="binding site" evidence="6">
    <location>
        <begin position="215"/>
        <end position="218"/>
    </location>
    <ligand>
        <name>FAD</name>
        <dbReference type="ChEBI" id="CHEBI:57692"/>
    </ligand>
</feature>
<evidence type="ECO:0000256" key="4">
    <source>
        <dbReference type="PIRSR" id="PIRSR625650-1"/>
    </source>
</evidence>
<dbReference type="InterPro" id="IPR016166">
    <property type="entry name" value="FAD-bd_PCMH"/>
</dbReference>
<keyword evidence="2" id="KW-0285">Flavoprotein</keyword>
<dbReference type="PROSITE" id="PS51387">
    <property type="entry name" value="FAD_PCMH"/>
    <property type="match status" value="1"/>
</dbReference>
<feature type="binding site" evidence="5">
    <location>
        <position position="391"/>
    </location>
    <ligand>
        <name>substrate</name>
    </ligand>
</feature>
<dbReference type="Gene3D" id="3.30.70.3450">
    <property type="match status" value="1"/>
</dbReference>
<comment type="cofactor">
    <cofactor evidence="6">
        <name>FAD</name>
        <dbReference type="ChEBI" id="CHEBI:57692"/>
    </cofactor>
</comment>
<dbReference type="PANTHER" id="PTHR46568">
    <property type="entry name" value="ALKYLDIHYDROXYACETONEPHOSPHATE SYNTHASE, PEROXISOMAL"/>
    <property type="match status" value="1"/>
</dbReference>
<comment type="similarity">
    <text evidence="1">Belongs to the FAD-binding oxidoreductase/transferase type 4 family.</text>
</comment>
<dbReference type="SUPFAM" id="SSF55103">
    <property type="entry name" value="FAD-linked oxidases, C-terminal domain"/>
    <property type="match status" value="1"/>
</dbReference>
<evidence type="ECO:0000256" key="2">
    <source>
        <dbReference type="ARBA" id="ARBA00022630"/>
    </source>
</evidence>
<reference evidence="9 10" key="1">
    <citation type="submission" date="2020-08" db="EMBL/GenBank/DDBJ databases">
        <title>Sequencing the genomes of 1000 actinobacteria strains.</title>
        <authorList>
            <person name="Klenk H.-P."/>
        </authorList>
    </citation>
    <scope>NUCLEOTIDE SEQUENCE [LARGE SCALE GENOMIC DNA]</scope>
    <source>
        <strain evidence="9 10">DSM 46659</strain>
    </source>
</reference>
<sequence length="543" mass="56444">MSTNRAVDMSWFAWGDPARATELSDSLRDLIARTLGAELRDLPPVDESDVRLPAVALDAAAFAALTDVVGADNVHTDSAARLRHCGGKSTPDLLRRRAGEAGTAPDAVVLPADHDQVEAVLRLCAEHRVAVVPFGGGTSVVGGVDALRGAFPAVISLDLRRLDRLVSVDADSMTATLQAGLRTPEAEQLLSAHGFTLGHLPQSYEFATIGGYAATRSSGQASAGYGRFDDMVVALKAATPRGTLDLGRAPASAAGPDLRQLLVGSEGAFGVITEVTLRVRPLPEVQHDEAWSFPDYATGAAALRRLAQSASRPTTARLSDETETFVNAALSGKSAAPGCLAVVGFDGTDEEEVAARRAAVTTTLTEAGGTPLGTEPVAEWRHSRFHGPYLRDTLLSAGVLSETLETATTWSGLLPLYEAVGAALKEALEGPEGGAVIMCHISHTYPAGASLYFTVVTAAGADPLSRWAAAKRAASDAIAEHGGTISHHHAVGTDHRPWMTAEIGPLGADILRAVKSAVDPVGVLNPGKLIPDPPHKGTPRAGA</sequence>
<dbReference type="InterPro" id="IPR016169">
    <property type="entry name" value="FAD-bd_PCMH_sub2"/>
</dbReference>
<dbReference type="GO" id="GO:0071949">
    <property type="term" value="F:FAD binding"/>
    <property type="evidence" value="ECO:0007669"/>
    <property type="project" value="InterPro"/>
</dbReference>
<dbReference type="InterPro" id="IPR025650">
    <property type="entry name" value="Alkyl-DHAP_Synthase"/>
</dbReference>
<gene>
    <name evidence="9" type="ORF">HNR23_000329</name>
</gene>
<evidence type="ECO:0000256" key="5">
    <source>
        <dbReference type="PIRSR" id="PIRSR625650-2"/>
    </source>
</evidence>
<dbReference type="Proteomes" id="UP000546642">
    <property type="component" value="Unassembled WGS sequence"/>
</dbReference>
<organism evidence="9 10">
    <name type="scientific">Nocardiopsis mwathae</name>
    <dbReference type="NCBI Taxonomy" id="1472723"/>
    <lineage>
        <taxon>Bacteria</taxon>
        <taxon>Bacillati</taxon>
        <taxon>Actinomycetota</taxon>
        <taxon>Actinomycetes</taxon>
        <taxon>Streptosporangiales</taxon>
        <taxon>Nocardiopsidaceae</taxon>
        <taxon>Nocardiopsis</taxon>
    </lineage>
</organism>
<dbReference type="GO" id="GO:0008610">
    <property type="term" value="P:lipid biosynthetic process"/>
    <property type="evidence" value="ECO:0007669"/>
    <property type="project" value="InterPro"/>
</dbReference>
<dbReference type="InterPro" id="IPR016164">
    <property type="entry name" value="FAD-linked_Oxase-like_C"/>
</dbReference>
<evidence type="ECO:0000256" key="6">
    <source>
        <dbReference type="PIRSR" id="PIRSR625650-3"/>
    </source>
</evidence>
<feature type="binding site" evidence="6">
    <location>
        <begin position="266"/>
        <end position="272"/>
    </location>
    <ligand>
        <name>FAD</name>
        <dbReference type="ChEBI" id="CHEBI:57692"/>
    </ligand>
</feature>
<dbReference type="Gene3D" id="3.30.300.330">
    <property type="match status" value="1"/>
</dbReference>
<evidence type="ECO:0000313" key="9">
    <source>
        <dbReference type="EMBL" id="MBB6170269.1"/>
    </source>
</evidence>
<evidence type="ECO:0000256" key="7">
    <source>
        <dbReference type="PIRSR" id="PIRSR625650-4"/>
    </source>
</evidence>
<feature type="binding site" evidence="6">
    <location>
        <begin position="133"/>
        <end position="139"/>
    </location>
    <ligand>
        <name>FAD</name>
        <dbReference type="ChEBI" id="CHEBI:57692"/>
    </ligand>
</feature>